<sequence>MALLAQELPGDNKYASFPCNLPWVERSQIDFSADPTQPLGVKEIIFLDEINLLFKGNEFQKARERERFMSHFYALSRHQELREVATAICQVSLLQKSDEGIYVQVEIWQAKFTVFIPKLILDTYNSAWLNSLKHIRAGQGEIYNYFRQQLYQEKEWENLKDLSSSQRKGLVEVLYKSRKLTKDEHQRILKQANQAYREEVTGQLSQLRYYKEKIGARSLNKYYHNNPTPHTRKYYFKALQKLLRTTTQRGERVPDEEVELDRYGNPKVKAGQVIVLDSDKPGRRWSVYKKVPSLQEIVKKEVHDEAQEQYILTEGTSLEIQT</sequence>
<dbReference type="EMBL" id="CAJVPZ010005860">
    <property type="protein sequence ID" value="CAG8566810.1"/>
    <property type="molecule type" value="Genomic_DNA"/>
</dbReference>
<keyword evidence="2" id="KW-1185">Reference proteome</keyword>
<organism evidence="1 2">
    <name type="scientific">Racocetra fulgida</name>
    <dbReference type="NCBI Taxonomy" id="60492"/>
    <lineage>
        <taxon>Eukaryota</taxon>
        <taxon>Fungi</taxon>
        <taxon>Fungi incertae sedis</taxon>
        <taxon>Mucoromycota</taxon>
        <taxon>Glomeromycotina</taxon>
        <taxon>Glomeromycetes</taxon>
        <taxon>Diversisporales</taxon>
        <taxon>Gigasporaceae</taxon>
        <taxon>Racocetra</taxon>
    </lineage>
</organism>
<name>A0A9N9FZE5_9GLOM</name>
<evidence type="ECO:0000313" key="2">
    <source>
        <dbReference type="Proteomes" id="UP000789396"/>
    </source>
</evidence>
<gene>
    <name evidence="1" type="ORF">RFULGI_LOCUS5294</name>
</gene>
<proteinExistence type="predicted"/>
<comment type="caution">
    <text evidence="1">The sequence shown here is derived from an EMBL/GenBank/DDBJ whole genome shotgun (WGS) entry which is preliminary data.</text>
</comment>
<dbReference type="Proteomes" id="UP000789396">
    <property type="component" value="Unassembled WGS sequence"/>
</dbReference>
<reference evidence="1" key="1">
    <citation type="submission" date="2021-06" db="EMBL/GenBank/DDBJ databases">
        <authorList>
            <person name="Kallberg Y."/>
            <person name="Tangrot J."/>
            <person name="Rosling A."/>
        </authorList>
    </citation>
    <scope>NUCLEOTIDE SEQUENCE</scope>
    <source>
        <strain evidence="1">IN212</strain>
    </source>
</reference>
<evidence type="ECO:0000313" key="1">
    <source>
        <dbReference type="EMBL" id="CAG8566810.1"/>
    </source>
</evidence>
<accession>A0A9N9FZE5</accession>
<dbReference type="AlphaFoldDB" id="A0A9N9FZE5"/>
<protein>
    <submittedName>
        <fullName evidence="1">15608_t:CDS:1</fullName>
    </submittedName>
</protein>